<accession>A0A0F7V6F3</accession>
<feature type="compositionally biased region" description="Low complexity" evidence="1">
    <location>
        <begin position="359"/>
        <end position="369"/>
    </location>
</feature>
<feature type="compositionally biased region" description="Basic and acidic residues" evidence="1">
    <location>
        <begin position="692"/>
        <end position="702"/>
    </location>
</feature>
<evidence type="ECO:0000256" key="1">
    <source>
        <dbReference type="SAM" id="MobiDB-lite"/>
    </source>
</evidence>
<dbReference type="EMBL" id="LN714500">
    <property type="protein sequence ID" value="CEL76351.1"/>
    <property type="molecule type" value="Genomic_DNA"/>
</dbReference>
<proteinExistence type="predicted"/>
<organism evidence="2">
    <name type="scientific">Toxoplasma gondii (strain ATCC 50861 / VEG)</name>
    <dbReference type="NCBI Taxonomy" id="432359"/>
    <lineage>
        <taxon>Eukaryota</taxon>
        <taxon>Sar</taxon>
        <taxon>Alveolata</taxon>
        <taxon>Apicomplexa</taxon>
        <taxon>Conoidasida</taxon>
        <taxon>Coccidia</taxon>
        <taxon>Eucoccidiorida</taxon>
        <taxon>Eimeriorina</taxon>
        <taxon>Sarcocystidae</taxon>
        <taxon>Toxoplasma</taxon>
    </lineage>
</organism>
<feature type="compositionally biased region" description="Low complexity" evidence="1">
    <location>
        <begin position="1415"/>
        <end position="1448"/>
    </location>
</feature>
<feature type="compositionally biased region" description="Polar residues" evidence="1">
    <location>
        <begin position="521"/>
        <end position="534"/>
    </location>
</feature>
<gene>
    <name evidence="2" type="ORF">BN1205_069030</name>
</gene>
<protein>
    <submittedName>
        <fullName evidence="2">Proteophosphoglycan ppg1, related</fullName>
    </submittedName>
</protein>
<feature type="compositionally biased region" description="Polar residues" evidence="1">
    <location>
        <begin position="587"/>
        <end position="600"/>
    </location>
</feature>
<feature type="compositionally biased region" description="Low complexity" evidence="1">
    <location>
        <begin position="1349"/>
        <end position="1362"/>
    </location>
</feature>
<feature type="compositionally biased region" description="Polar residues" evidence="1">
    <location>
        <begin position="1294"/>
        <end position="1317"/>
    </location>
</feature>
<feature type="compositionally biased region" description="Basic and acidic residues" evidence="1">
    <location>
        <begin position="656"/>
        <end position="668"/>
    </location>
</feature>
<feature type="compositionally biased region" description="Basic and acidic residues" evidence="1">
    <location>
        <begin position="237"/>
        <end position="251"/>
    </location>
</feature>
<feature type="region of interest" description="Disordered" evidence="1">
    <location>
        <begin position="55"/>
        <end position="704"/>
    </location>
</feature>
<feature type="compositionally biased region" description="Basic and acidic residues" evidence="1">
    <location>
        <begin position="202"/>
        <end position="217"/>
    </location>
</feature>
<feature type="compositionally biased region" description="Polar residues" evidence="1">
    <location>
        <begin position="452"/>
        <end position="466"/>
    </location>
</feature>
<feature type="compositionally biased region" description="Polar residues" evidence="1">
    <location>
        <begin position="270"/>
        <end position="286"/>
    </location>
</feature>
<feature type="compositionally biased region" description="Low complexity" evidence="1">
    <location>
        <begin position="382"/>
        <end position="407"/>
    </location>
</feature>
<feature type="compositionally biased region" description="Basic and acidic residues" evidence="1">
    <location>
        <begin position="570"/>
        <end position="586"/>
    </location>
</feature>
<sequence length="1492" mass="157572">MLSLLLKAPRTGSGWGHLLYQRSHDALSRSLRSTLCVFLLGLLVWSVVVSSSSSDVVSISDPTPYTAEQPNTPPHTAQNIGDSQGSDPESPGKPGDRDSGVTPGTAQSAEAMPRSDGTAKHTSENVPDDDDEEAGEPAKRRDLDPEAEMSARETPSTSSVFSSANTQADTQSREEAMQGETSHHDVMSSDRFSEANGTNDTHQAHENHTELATEAERTQTIPQSSLSQTPVSAGMPTEHDRTEVEEKHESKTPLSEALPEPLDALGSHLSAGNNTNMMTRLQSEGTPDSLPIASSLETPAYPGTSIDGDASQKSSEMSMTHQSDMSDSPEIKVETGSAAAADQTPGTITRYGSIDAVTGSEEGLSAGESEAAETDSLPGSLPEPETTHAAHTTVPVVADASASAADNEGGDDARDHQDRVFSAQQVRNSTEPAMETIVIPEQEAFVSPPPNRGTSTEVKNAGSEQQAGDDRQHAQADPDAAPRIPGSDHVRLEMDAKGNDGQHGDKVTAGEEALASEDETGTMTPSQPHQSVSGQDAGKDTEENETSASPAHVAVEVGRAEGSENPLFATEHDHLQHPAPEEKSATEKPTLSPANSTDIQEQNEESKTDATEQVYAHSSMQVQPETEGVAPFSPSTAPQRAAEDPERSDGPLFGVHETETDAHSHHESTTAADSPLSGPLTDLFVPTENSETEEHEHPEEHIGYTGTAGVDEAEKAEPSFHHGVDVVSDDHLPSWIEGDEETHRFNPDDEYSSGYGVGEYEQDEDTFFSFRPAHEQFELPQSGDDSSFVETHEYDGRFQEMPIASRHRASEASPPLQTPRPASFSFFGRVSPSSQTKKNEVMPSYYDSHQSHEKAFETAHKPSPIINAYRRFGGRHVDEMNAPGEAVADEEDTVLVGLQSSQRHEQEKTQVEDDNQRENSEVSSPRRRAEPEEHEHEEAAGSGDHPEQSQQEPGSPSPSLKDATTHAVTPSSPSSSPTFTEGVASDRGESLSPDAGANNVEAPASADSLPQEKTQEAEEDGDHPSAAGQQVAPTPSAAGQQVAPTPSAAGQQVAPTPSAAGQQVTPTPSAAGQQVAPTPSAADSSAANEAINGGSVSDPREGRCSREELEALTEYFSGQSDTCSAYRCIEVEGMEFHERLKEHYGSVYDEAQLEELAGLFAACYCRCPMMKCEVDYVMERGSDACKEATVEYCEQSNEKFVDRCTSAAEQLPLVYDLSADTGGFKLPCRVCRREDLDQPGVSTGSVHHSASSAPSDVRPSTSSENTLPPSGGSVDLDRRHGRAPSPTYGRETGNETGISSGASAGQPSTHPTGSGNPSEADESGRNDEHEEHEEGSNGTGWGRPFSPDTPTSQSESSRPPSFSREEDKEAGYPGGSSQVSTMPSSQGGAEGASEDLSPLLGGETAAGATMHGPGEVLSPSESSQASESTAVTTVRPTTTRSVSATGSAHAEEGEAGGEAVEALNEAGADAMASSILLALGGSLLGILVTRVA</sequence>
<feature type="region of interest" description="Disordered" evidence="1">
    <location>
        <begin position="880"/>
        <end position="1105"/>
    </location>
</feature>
<feature type="compositionally biased region" description="Polar residues" evidence="1">
    <location>
        <begin position="422"/>
        <end position="431"/>
    </location>
</feature>
<feature type="compositionally biased region" description="Acidic residues" evidence="1">
    <location>
        <begin position="126"/>
        <end position="135"/>
    </location>
</feature>
<feature type="compositionally biased region" description="Polar residues" evidence="1">
    <location>
        <begin position="153"/>
        <end position="170"/>
    </location>
</feature>
<feature type="compositionally biased region" description="Polar residues" evidence="1">
    <location>
        <begin position="1240"/>
        <end position="1268"/>
    </location>
</feature>
<feature type="region of interest" description="Disordered" evidence="1">
    <location>
        <begin position="1239"/>
        <end position="1461"/>
    </location>
</feature>
<feature type="compositionally biased region" description="Basic and acidic residues" evidence="1">
    <location>
        <begin position="902"/>
        <end position="920"/>
    </location>
</feature>
<feature type="compositionally biased region" description="Low complexity" evidence="1">
    <location>
        <begin position="948"/>
        <end position="959"/>
    </location>
</feature>
<feature type="compositionally biased region" description="Polar residues" evidence="1">
    <location>
        <begin position="1375"/>
        <end position="1387"/>
    </location>
</feature>
<feature type="compositionally biased region" description="Polar residues" evidence="1">
    <location>
        <begin position="218"/>
        <end position="231"/>
    </location>
</feature>
<feature type="compositionally biased region" description="Polar residues" evidence="1">
    <location>
        <begin position="311"/>
        <end position="326"/>
    </location>
</feature>
<feature type="region of interest" description="Disordered" evidence="1">
    <location>
        <begin position="806"/>
        <end position="861"/>
    </location>
</feature>
<feature type="compositionally biased region" description="Basic and acidic residues" evidence="1">
    <location>
        <begin position="1322"/>
        <end position="1335"/>
    </location>
</feature>
<feature type="compositionally biased region" description="Basic and acidic residues" evidence="1">
    <location>
        <begin position="927"/>
        <end position="947"/>
    </location>
</feature>
<evidence type="ECO:0000313" key="2">
    <source>
        <dbReference type="EMBL" id="CEL76351.1"/>
    </source>
</evidence>
<feature type="compositionally biased region" description="Basic and acidic residues" evidence="1">
    <location>
        <begin position="849"/>
        <end position="860"/>
    </location>
</feature>
<feature type="compositionally biased region" description="Basic and acidic residues" evidence="1">
    <location>
        <begin position="171"/>
        <end position="193"/>
    </location>
</feature>
<feature type="compositionally biased region" description="Polar residues" evidence="1">
    <location>
        <begin position="61"/>
        <end position="87"/>
    </location>
</feature>
<reference evidence="2" key="1">
    <citation type="journal article" date="2015" name="PLoS ONE">
        <title>Comprehensive Evaluation of Toxoplasma gondii VEG and Neospora caninum LIV Genomes with Tachyzoite Stage Transcriptome and Proteome Defines Novel Transcript Features.</title>
        <authorList>
            <person name="Ramaprasad A."/>
            <person name="Mourier T."/>
            <person name="Naeem R."/>
            <person name="Malas T.B."/>
            <person name="Moussa E."/>
            <person name="Panigrahi A."/>
            <person name="Vermont S.J."/>
            <person name="Otto T.D."/>
            <person name="Wastling J."/>
            <person name="Pain A."/>
        </authorList>
    </citation>
    <scope>NUCLEOTIDE SEQUENCE</scope>
    <source>
        <strain evidence="2">VEG</strain>
    </source>
</reference>
<feature type="compositionally biased region" description="Basic and acidic residues" evidence="1">
    <location>
        <begin position="486"/>
        <end position="509"/>
    </location>
</feature>
<name>A0A0F7V6F3_TOXGV</name>
<feature type="compositionally biased region" description="Polar residues" evidence="1">
    <location>
        <begin position="1027"/>
        <end position="1077"/>
    </location>
</feature>